<keyword evidence="3" id="KW-0067">ATP-binding</keyword>
<evidence type="ECO:0000256" key="5">
    <source>
        <dbReference type="SAM" id="Coils"/>
    </source>
</evidence>
<dbReference type="GO" id="GO:0007076">
    <property type="term" value="P:mitotic chromosome condensation"/>
    <property type="evidence" value="ECO:0007669"/>
    <property type="project" value="TreeGrafter"/>
</dbReference>
<dbReference type="OrthoDB" id="5575062at2759"/>
<dbReference type="PANTHER" id="PTHR18937">
    <property type="entry name" value="STRUCTURAL MAINTENANCE OF CHROMOSOMES SMC FAMILY MEMBER"/>
    <property type="match status" value="1"/>
</dbReference>
<evidence type="ECO:0000313" key="9">
    <source>
        <dbReference type="Proteomes" id="UP000051530"/>
    </source>
</evidence>
<dbReference type="SUPFAM" id="SSF52540">
    <property type="entry name" value="P-loop containing nucleoside triphosphate hydrolases"/>
    <property type="match status" value="1"/>
</dbReference>
<gene>
    <name evidence="8" type="ORF">M153_11959000861</name>
</gene>
<dbReference type="AlphaFoldDB" id="A0A0R0LRH8"/>
<feature type="compositionally biased region" description="Basic and acidic residues" evidence="6">
    <location>
        <begin position="1"/>
        <end position="17"/>
    </location>
</feature>
<evidence type="ECO:0000256" key="2">
    <source>
        <dbReference type="ARBA" id="ARBA00022741"/>
    </source>
</evidence>
<dbReference type="GO" id="GO:0005634">
    <property type="term" value="C:nucleus"/>
    <property type="evidence" value="ECO:0007669"/>
    <property type="project" value="UniProtKB-SubCell"/>
</dbReference>
<feature type="compositionally biased region" description="Basic and acidic residues" evidence="6">
    <location>
        <begin position="34"/>
        <end position="46"/>
    </location>
</feature>
<comment type="caution">
    <text evidence="8">The sequence shown here is derived from an EMBL/GenBank/DDBJ whole genome shotgun (WGS) entry which is preliminary data.</text>
</comment>
<protein>
    <submittedName>
        <fullName evidence="8">Chromosome structural maintenance protein 4</fullName>
    </submittedName>
</protein>
<evidence type="ECO:0000256" key="3">
    <source>
        <dbReference type="ARBA" id="ARBA00022840"/>
    </source>
</evidence>
<evidence type="ECO:0000259" key="7">
    <source>
        <dbReference type="Pfam" id="PF02463"/>
    </source>
</evidence>
<evidence type="ECO:0000256" key="6">
    <source>
        <dbReference type="SAM" id="MobiDB-lite"/>
    </source>
</evidence>
<keyword evidence="2" id="KW-0547">Nucleotide-binding</keyword>
<dbReference type="InterPro" id="IPR003395">
    <property type="entry name" value="RecF/RecN/SMC_N"/>
</dbReference>
<evidence type="ECO:0000256" key="1">
    <source>
        <dbReference type="ARBA" id="ARBA00004123"/>
    </source>
</evidence>
<dbReference type="Proteomes" id="UP000051530">
    <property type="component" value="Unassembled WGS sequence"/>
</dbReference>
<feature type="domain" description="RecF/RecN/SMC N-terminal" evidence="7">
    <location>
        <begin position="34"/>
        <end position="248"/>
    </location>
</feature>
<name>A0A0R0LRH8_9MICR</name>
<proteinExistence type="predicted"/>
<dbReference type="GO" id="GO:0000796">
    <property type="term" value="C:condensin complex"/>
    <property type="evidence" value="ECO:0007669"/>
    <property type="project" value="TreeGrafter"/>
</dbReference>
<dbReference type="VEuPathDB" id="MicrosporidiaDB:M153_11959000861"/>
<dbReference type="Gene3D" id="3.40.50.300">
    <property type="entry name" value="P-loop containing nucleotide triphosphate hydrolases"/>
    <property type="match status" value="1"/>
</dbReference>
<keyword evidence="5" id="KW-0175">Coiled coil</keyword>
<keyword evidence="4" id="KW-0539">Nucleus</keyword>
<sequence length="259" mass="29985">KKKKLDNNSDEENKSDDYSDSNYSDENNSKKNKTVHDNTKKKKLDNNSDENKILELEKQLKNIQIITVDYNQLKEKKIKCDEFMKYSQFYENISNIFKKYSNSLHQIKSLRHNQFMKGLKTINKYLKVFYQKITFGGNAELELVDISDPFEGINLSIMPPKKTWCKIGSLSGGEKTLSSLSLVFSLHKYRPSSFYIMDEIDAALDYKNVSIIAQLLKEIKSQFIIISLRNNMFEITHRMIGVYKVGNGSRVISVDGGLF</sequence>
<feature type="non-terminal residue" evidence="8">
    <location>
        <position position="1"/>
    </location>
</feature>
<dbReference type="EMBL" id="LGUB01001211">
    <property type="protein sequence ID" value="KRH92098.1"/>
    <property type="molecule type" value="Genomic_DNA"/>
</dbReference>
<organism evidence="8 9">
    <name type="scientific">Pseudoloma neurophilia</name>
    <dbReference type="NCBI Taxonomy" id="146866"/>
    <lineage>
        <taxon>Eukaryota</taxon>
        <taxon>Fungi</taxon>
        <taxon>Fungi incertae sedis</taxon>
        <taxon>Microsporidia</taxon>
        <taxon>Pseudoloma</taxon>
    </lineage>
</organism>
<comment type="subcellular location">
    <subcellularLocation>
        <location evidence="1">Nucleus</location>
    </subcellularLocation>
</comment>
<reference evidence="8 9" key="1">
    <citation type="submission" date="2015-07" db="EMBL/GenBank/DDBJ databases">
        <title>The genome of Pseudoloma neurophilia, a relevant intracellular parasite of the zebrafish.</title>
        <authorList>
            <person name="Ndikumana S."/>
            <person name="Pelin A."/>
            <person name="Sanders J."/>
            <person name="Corradi N."/>
        </authorList>
    </citation>
    <scope>NUCLEOTIDE SEQUENCE [LARGE SCALE GENOMIC DNA]</scope>
    <source>
        <strain evidence="8 9">MK1</strain>
    </source>
</reference>
<dbReference type="GO" id="GO:0005524">
    <property type="term" value="F:ATP binding"/>
    <property type="evidence" value="ECO:0007669"/>
    <property type="project" value="UniProtKB-KW"/>
</dbReference>
<dbReference type="PANTHER" id="PTHR18937:SF172">
    <property type="entry name" value="STRUCTURAL MAINTENANCE OF CHROMOSOMES PROTEIN"/>
    <property type="match status" value="1"/>
</dbReference>
<feature type="coiled-coil region" evidence="5">
    <location>
        <begin position="46"/>
        <end position="76"/>
    </location>
</feature>
<accession>A0A0R0LRH8</accession>
<dbReference type="Pfam" id="PF02463">
    <property type="entry name" value="SMC_N"/>
    <property type="match status" value="1"/>
</dbReference>
<keyword evidence="9" id="KW-1185">Reference proteome</keyword>
<evidence type="ECO:0000256" key="4">
    <source>
        <dbReference type="ARBA" id="ARBA00023242"/>
    </source>
</evidence>
<evidence type="ECO:0000313" key="8">
    <source>
        <dbReference type="EMBL" id="KRH92098.1"/>
    </source>
</evidence>
<feature type="region of interest" description="Disordered" evidence="6">
    <location>
        <begin position="1"/>
        <end position="46"/>
    </location>
</feature>
<dbReference type="InterPro" id="IPR027417">
    <property type="entry name" value="P-loop_NTPase"/>
</dbReference>